<evidence type="ECO:0000313" key="3">
    <source>
        <dbReference type="Proteomes" id="UP000886998"/>
    </source>
</evidence>
<dbReference type="AlphaFoldDB" id="A0A8X6XQ20"/>
<dbReference type="Gene3D" id="3.30.710.10">
    <property type="entry name" value="Potassium Channel Kv1.1, Chain A"/>
    <property type="match status" value="1"/>
</dbReference>
<accession>A0A8X6XQ20</accession>
<comment type="caution">
    <text evidence="2">The sequence shown here is derived from an EMBL/GenBank/DDBJ whole genome shotgun (WGS) entry which is preliminary data.</text>
</comment>
<dbReference type="PROSITE" id="PS50097">
    <property type="entry name" value="BTB"/>
    <property type="match status" value="1"/>
</dbReference>
<dbReference type="OrthoDB" id="7672490at2759"/>
<dbReference type="Proteomes" id="UP000886998">
    <property type="component" value="Unassembled WGS sequence"/>
</dbReference>
<dbReference type="SMART" id="SM00225">
    <property type="entry name" value="BTB"/>
    <property type="match status" value="1"/>
</dbReference>
<evidence type="ECO:0000259" key="1">
    <source>
        <dbReference type="PROSITE" id="PS50097"/>
    </source>
</evidence>
<dbReference type="InterPro" id="IPR011333">
    <property type="entry name" value="SKP1/BTB/POZ_sf"/>
</dbReference>
<protein>
    <recommendedName>
        <fullName evidence="1">BTB domain-containing protein</fullName>
    </recommendedName>
</protein>
<feature type="domain" description="BTB" evidence="1">
    <location>
        <begin position="147"/>
        <end position="214"/>
    </location>
</feature>
<sequence>MIKLKFIPGNGQDYPHICVDKCAHVQLKLFTFRLHRVDSSGDRTECLDNEVTLWEGQSSLYELNFSKEQLMTNKNQYLPNDVLQLLCECAITIGIVWEGTENITFGCPSSIQEGNLTSDDLKSKMLLDSTRILKENLKSSYKENLLCDTKLKTKTGSFPAHKNILSARSPVFKAMFTHDMKEKNSECVDIEDLDDETVQRLLLYIYTTTLQDLRWDSACNLYAAADKYEIQV</sequence>
<dbReference type="EMBL" id="BMAV01011905">
    <property type="protein sequence ID" value="GFY58073.1"/>
    <property type="molecule type" value="Genomic_DNA"/>
</dbReference>
<organism evidence="2 3">
    <name type="scientific">Trichonephila inaurata madagascariensis</name>
    <dbReference type="NCBI Taxonomy" id="2747483"/>
    <lineage>
        <taxon>Eukaryota</taxon>
        <taxon>Metazoa</taxon>
        <taxon>Ecdysozoa</taxon>
        <taxon>Arthropoda</taxon>
        <taxon>Chelicerata</taxon>
        <taxon>Arachnida</taxon>
        <taxon>Araneae</taxon>
        <taxon>Araneomorphae</taxon>
        <taxon>Entelegynae</taxon>
        <taxon>Araneoidea</taxon>
        <taxon>Nephilidae</taxon>
        <taxon>Trichonephila</taxon>
        <taxon>Trichonephila inaurata</taxon>
    </lineage>
</organism>
<keyword evidence="3" id="KW-1185">Reference proteome</keyword>
<dbReference type="SUPFAM" id="SSF54695">
    <property type="entry name" value="POZ domain"/>
    <property type="match status" value="1"/>
</dbReference>
<name>A0A8X6XQ20_9ARAC</name>
<evidence type="ECO:0000313" key="2">
    <source>
        <dbReference type="EMBL" id="GFY58073.1"/>
    </source>
</evidence>
<proteinExistence type="predicted"/>
<dbReference type="CDD" id="cd18186">
    <property type="entry name" value="BTB_POZ_ZBTB_KLHL-like"/>
    <property type="match status" value="1"/>
</dbReference>
<dbReference type="Pfam" id="PF00651">
    <property type="entry name" value="BTB"/>
    <property type="match status" value="1"/>
</dbReference>
<dbReference type="InterPro" id="IPR000210">
    <property type="entry name" value="BTB/POZ_dom"/>
</dbReference>
<gene>
    <name evidence="2" type="ORF">TNIN_384561</name>
</gene>
<reference evidence="2" key="1">
    <citation type="submission" date="2020-08" db="EMBL/GenBank/DDBJ databases">
        <title>Multicomponent nature underlies the extraordinary mechanical properties of spider dragline silk.</title>
        <authorList>
            <person name="Kono N."/>
            <person name="Nakamura H."/>
            <person name="Mori M."/>
            <person name="Yoshida Y."/>
            <person name="Ohtoshi R."/>
            <person name="Malay A.D."/>
            <person name="Moran D.A.P."/>
            <person name="Tomita M."/>
            <person name="Numata K."/>
            <person name="Arakawa K."/>
        </authorList>
    </citation>
    <scope>NUCLEOTIDE SEQUENCE</scope>
</reference>
<dbReference type="PANTHER" id="PTHR24413">
    <property type="entry name" value="SPECKLE-TYPE POZ PROTEIN"/>
    <property type="match status" value="1"/>
</dbReference>